<feature type="non-terminal residue" evidence="2">
    <location>
        <position position="331"/>
    </location>
</feature>
<feature type="compositionally biased region" description="Basic residues" evidence="1">
    <location>
        <begin position="186"/>
        <end position="209"/>
    </location>
</feature>
<sequence>MRTNAAVRSPHAVHRRPLTVRLTTSEEPDLGRYVSVTPGKAAPSSLSAASFRGRIGRDARSGHYAVPRRYRLHLSLSCRHCLRIAITHSLLGLGDTLPVTLLPAVPDGPDGGHSALSLMYEASAHRYTGPTAAPVLSDDWSGRIVSTHTPDILRDLDHRFGAASPDRPVLHPCGTEGGDGDGRTPLRTRHRRRRPARRTAGHRRRGTRLRARDRVLRAGRAGAAARDPGPCPRRRTDRRRCAGVGDPGVARHRAPAPSGRLGGAPHHRSSARMGLRTQTGRPPGVRPPPRPRRHRPSAPCALPGPGGRRSRGADPGLGGAHTAQDPRRAQL</sequence>
<protein>
    <submittedName>
        <fullName evidence="2">Uncharacterized protein</fullName>
    </submittedName>
</protein>
<feature type="region of interest" description="Disordered" evidence="1">
    <location>
        <begin position="163"/>
        <end position="331"/>
    </location>
</feature>
<evidence type="ECO:0000313" key="3">
    <source>
        <dbReference type="Proteomes" id="UP000003963"/>
    </source>
</evidence>
<dbReference type="HOGENOM" id="CLU_840773_0_0_11"/>
<evidence type="ECO:0000313" key="2">
    <source>
        <dbReference type="EMBL" id="EFL20561.1"/>
    </source>
</evidence>
<proteinExistence type="predicted"/>
<keyword evidence="3" id="KW-1185">Reference proteome</keyword>
<dbReference type="Proteomes" id="UP000003963">
    <property type="component" value="Unassembled WGS sequence"/>
</dbReference>
<dbReference type="Gene3D" id="3.40.30.10">
    <property type="entry name" value="Glutaredoxin"/>
    <property type="match status" value="1"/>
</dbReference>
<dbReference type="EMBL" id="GG657754">
    <property type="protein sequence ID" value="EFL20561.1"/>
    <property type="molecule type" value="Genomic_DNA"/>
</dbReference>
<evidence type="ECO:0000256" key="1">
    <source>
        <dbReference type="SAM" id="MobiDB-lite"/>
    </source>
</evidence>
<gene>
    <name evidence="2" type="ORF">SSOG_00273</name>
</gene>
<name>D9W827_9ACTN</name>
<accession>D9W827</accession>
<dbReference type="AlphaFoldDB" id="D9W827"/>
<organism evidence="2 3">
    <name type="scientific">Streptomyces himastatinicus ATCC 53653</name>
    <dbReference type="NCBI Taxonomy" id="457427"/>
    <lineage>
        <taxon>Bacteria</taxon>
        <taxon>Bacillati</taxon>
        <taxon>Actinomycetota</taxon>
        <taxon>Actinomycetes</taxon>
        <taxon>Kitasatosporales</taxon>
        <taxon>Streptomycetaceae</taxon>
        <taxon>Streptomyces</taxon>
        <taxon>Streptomyces violaceusniger group</taxon>
    </lineage>
</organism>
<reference evidence="2 3" key="1">
    <citation type="submission" date="2009-02" db="EMBL/GenBank/DDBJ databases">
        <title>Annotation of Streptomyces hygroscopicus strain ATCC 53653.</title>
        <authorList>
            <consortium name="The Broad Institute Genome Sequencing Platform"/>
            <consortium name="Broad Institute Microbial Sequencing Center"/>
            <person name="Fischbach M."/>
            <person name="Godfrey P."/>
            <person name="Ward D."/>
            <person name="Young S."/>
            <person name="Zeng Q."/>
            <person name="Koehrsen M."/>
            <person name="Alvarado L."/>
            <person name="Berlin A.M."/>
            <person name="Bochicchio J."/>
            <person name="Borenstein D."/>
            <person name="Chapman S.B."/>
            <person name="Chen Z."/>
            <person name="Engels R."/>
            <person name="Freedman E."/>
            <person name="Gellesch M."/>
            <person name="Goldberg J."/>
            <person name="Griggs A."/>
            <person name="Gujja S."/>
            <person name="Heilman E.R."/>
            <person name="Heiman D.I."/>
            <person name="Hepburn T.A."/>
            <person name="Howarth C."/>
            <person name="Jen D."/>
            <person name="Larson L."/>
            <person name="Lewis B."/>
            <person name="Mehta T."/>
            <person name="Park D."/>
            <person name="Pearson M."/>
            <person name="Richards J."/>
            <person name="Roberts A."/>
            <person name="Saif S."/>
            <person name="Shea T.D."/>
            <person name="Shenoy N."/>
            <person name="Sisk P."/>
            <person name="Stolte C."/>
            <person name="Sykes S.N."/>
            <person name="Thomson T."/>
            <person name="Walk T."/>
            <person name="White J."/>
            <person name="Yandava C."/>
            <person name="Straight P."/>
            <person name="Clardy J."/>
            <person name="Hung D."/>
            <person name="Kolter R."/>
            <person name="Mekalanos J."/>
            <person name="Walker S."/>
            <person name="Walsh C.T."/>
            <person name="Wieland-Brown L.C."/>
            <person name="Haas B."/>
            <person name="Nusbaum C."/>
            <person name="Birren B."/>
        </authorList>
    </citation>
    <scope>NUCLEOTIDE SEQUENCE [LARGE SCALE GENOMIC DNA]</scope>
    <source>
        <strain evidence="2 3">ATCC 53653</strain>
    </source>
</reference>
<feature type="compositionally biased region" description="Low complexity" evidence="1">
    <location>
        <begin position="218"/>
        <end position="228"/>
    </location>
</feature>
<dbReference type="STRING" id="457427.SSOG_00273"/>